<evidence type="ECO:0000313" key="3">
    <source>
        <dbReference type="Proteomes" id="UP001443914"/>
    </source>
</evidence>
<dbReference type="PANTHER" id="PTHR33527:SF18">
    <property type="entry name" value="F13O11.17 PROTEIN"/>
    <property type="match status" value="1"/>
</dbReference>
<dbReference type="PANTHER" id="PTHR33527">
    <property type="entry name" value="OS07G0274300 PROTEIN"/>
    <property type="match status" value="1"/>
</dbReference>
<feature type="signal peptide" evidence="1">
    <location>
        <begin position="1"/>
        <end position="18"/>
    </location>
</feature>
<keyword evidence="1" id="KW-0732">Signal</keyword>
<keyword evidence="3" id="KW-1185">Reference proteome</keyword>
<evidence type="ECO:0000313" key="2">
    <source>
        <dbReference type="EMBL" id="KAK9683604.1"/>
    </source>
</evidence>
<dbReference type="EMBL" id="JBDFQZ010000010">
    <property type="protein sequence ID" value="KAK9683604.1"/>
    <property type="molecule type" value="Genomic_DNA"/>
</dbReference>
<dbReference type="AlphaFoldDB" id="A0AAW1I309"/>
<reference evidence="2" key="1">
    <citation type="submission" date="2024-03" db="EMBL/GenBank/DDBJ databases">
        <title>WGS assembly of Saponaria officinalis var. Norfolk2.</title>
        <authorList>
            <person name="Jenkins J."/>
            <person name="Shu S."/>
            <person name="Grimwood J."/>
            <person name="Barry K."/>
            <person name="Goodstein D."/>
            <person name="Schmutz J."/>
            <person name="Leebens-Mack J."/>
            <person name="Osbourn A."/>
        </authorList>
    </citation>
    <scope>NUCLEOTIDE SEQUENCE [LARGE SCALE GENOMIC DNA]</scope>
    <source>
        <strain evidence="2">JIC</strain>
    </source>
</reference>
<gene>
    <name evidence="2" type="ORF">RND81_10G152400</name>
</gene>
<name>A0AAW1I309_SAPOF</name>
<evidence type="ECO:0000256" key="1">
    <source>
        <dbReference type="SAM" id="SignalP"/>
    </source>
</evidence>
<organism evidence="2 3">
    <name type="scientific">Saponaria officinalis</name>
    <name type="common">Common soapwort</name>
    <name type="synonym">Lychnis saponaria</name>
    <dbReference type="NCBI Taxonomy" id="3572"/>
    <lineage>
        <taxon>Eukaryota</taxon>
        <taxon>Viridiplantae</taxon>
        <taxon>Streptophyta</taxon>
        <taxon>Embryophyta</taxon>
        <taxon>Tracheophyta</taxon>
        <taxon>Spermatophyta</taxon>
        <taxon>Magnoliopsida</taxon>
        <taxon>eudicotyledons</taxon>
        <taxon>Gunneridae</taxon>
        <taxon>Pentapetalae</taxon>
        <taxon>Caryophyllales</taxon>
        <taxon>Caryophyllaceae</taxon>
        <taxon>Caryophylleae</taxon>
        <taxon>Saponaria</taxon>
    </lineage>
</organism>
<sequence length="255" mass="29812">MSILIMSLLLCLQELNDDEFIVQRLVMSIHINVVELTVKEAFSYLKFLVSDSNYLDYIDIDGIMFSNNPLDLPVPIRSLYHYKYTTISRMKKHLRNTCSSLFSDILYKIQHGTFVGFFPLFHQPFEVPGFPDPIFGSIGFYCWPKVGISPNIRDFWTWSANYLVDEEDRSLYVTFSRGLYVSEVEVKRVFTTNYGDCVQYVDMPNSDQLQALFARVILKDVEFIDMVLRGRTTAKFKIKGKHVWAKKYKSPRIRT</sequence>
<dbReference type="Proteomes" id="UP001443914">
    <property type="component" value="Unassembled WGS sequence"/>
</dbReference>
<comment type="caution">
    <text evidence="2">The sequence shown here is derived from an EMBL/GenBank/DDBJ whole genome shotgun (WGS) entry which is preliminary data.</text>
</comment>
<accession>A0AAW1I309</accession>
<proteinExistence type="predicted"/>
<feature type="chain" id="PRO_5043530868" evidence="1">
    <location>
        <begin position="19"/>
        <end position="255"/>
    </location>
</feature>
<protein>
    <submittedName>
        <fullName evidence="2">Uncharacterized protein</fullName>
    </submittedName>
</protein>